<keyword evidence="5" id="KW-0863">Zinc-finger</keyword>
<evidence type="ECO:0000256" key="6">
    <source>
        <dbReference type="ARBA" id="ARBA00022833"/>
    </source>
</evidence>
<keyword evidence="6" id="KW-0862">Zinc</keyword>
<feature type="region of interest" description="Disordered" evidence="9">
    <location>
        <begin position="27"/>
        <end position="67"/>
    </location>
</feature>
<keyword evidence="13" id="KW-1185">Reference proteome</keyword>
<evidence type="ECO:0000256" key="1">
    <source>
        <dbReference type="ARBA" id="ARBA00004123"/>
    </source>
</evidence>
<dbReference type="InterPro" id="IPR012340">
    <property type="entry name" value="NA-bd_OB-fold"/>
</dbReference>
<dbReference type="GO" id="GO:0043596">
    <property type="term" value="C:nuclear replication fork"/>
    <property type="evidence" value="ECO:0007669"/>
    <property type="project" value="TreeGrafter"/>
</dbReference>
<evidence type="ECO:0000256" key="3">
    <source>
        <dbReference type="ARBA" id="ARBA00022705"/>
    </source>
</evidence>
<dbReference type="GO" id="GO:0008270">
    <property type="term" value="F:zinc ion binding"/>
    <property type="evidence" value="ECO:0007669"/>
    <property type="project" value="UniProtKB-KW"/>
</dbReference>
<reference evidence="12" key="1">
    <citation type="submission" date="2020-05" db="EMBL/GenBank/DDBJ databases">
        <title>Phylogenomic resolution of chytrid fungi.</title>
        <authorList>
            <person name="Stajich J.E."/>
            <person name="Amses K."/>
            <person name="Simmons R."/>
            <person name="Seto K."/>
            <person name="Myers J."/>
            <person name="Bonds A."/>
            <person name="Quandt C.A."/>
            <person name="Barry K."/>
            <person name="Liu P."/>
            <person name="Grigoriev I."/>
            <person name="Longcore J.E."/>
            <person name="James T.Y."/>
        </authorList>
    </citation>
    <scope>NUCLEOTIDE SEQUENCE</scope>
    <source>
        <strain evidence="12">JEL0318</strain>
    </source>
</reference>
<dbReference type="GO" id="GO:0006270">
    <property type="term" value="P:DNA replication initiation"/>
    <property type="evidence" value="ECO:0007669"/>
    <property type="project" value="InterPro"/>
</dbReference>
<evidence type="ECO:0000256" key="7">
    <source>
        <dbReference type="ARBA" id="ARBA00023242"/>
    </source>
</evidence>
<comment type="caution">
    <text evidence="12">The sequence shown here is derived from an EMBL/GenBank/DDBJ whole genome shotgun (WGS) entry which is preliminary data.</text>
</comment>
<organism evidence="12 13">
    <name type="scientific">Rhizophlyctis rosea</name>
    <dbReference type="NCBI Taxonomy" id="64517"/>
    <lineage>
        <taxon>Eukaryota</taxon>
        <taxon>Fungi</taxon>
        <taxon>Fungi incertae sedis</taxon>
        <taxon>Chytridiomycota</taxon>
        <taxon>Chytridiomycota incertae sedis</taxon>
        <taxon>Chytridiomycetes</taxon>
        <taxon>Rhizophlyctidales</taxon>
        <taxon>Rhizophlyctidaceae</taxon>
        <taxon>Rhizophlyctis</taxon>
    </lineage>
</organism>
<feature type="compositionally biased region" description="Acidic residues" evidence="9">
    <location>
        <begin position="523"/>
        <end position="533"/>
    </location>
</feature>
<comment type="subcellular location">
    <subcellularLocation>
        <location evidence="1">Nucleus</location>
    </subcellularLocation>
</comment>
<evidence type="ECO:0000313" key="13">
    <source>
        <dbReference type="Proteomes" id="UP001212841"/>
    </source>
</evidence>
<dbReference type="InterPro" id="IPR040184">
    <property type="entry name" value="Mcm10"/>
</dbReference>
<keyword evidence="4" id="KW-0479">Metal-binding</keyword>
<comment type="similarity">
    <text evidence="2">Belongs to the MCM10 family.</text>
</comment>
<feature type="region of interest" description="Disordered" evidence="9">
    <location>
        <begin position="95"/>
        <end position="135"/>
    </location>
</feature>
<protein>
    <submittedName>
        <fullName evidence="12">Minichromosome maintenance- protein</fullName>
    </submittedName>
</protein>
<sequence length="533" mass="58184">MLAEDINFADSDTEDLDLLIDAVDEAERNDQVASSTNQEEPQATSVPNSDRQIAGTPVDATGDSAESDTLVESIEALERKLAELKRKKERFASGYSPQKLALDPLDPTKNGGTKKRKSTDSPHALSRGHTSKVRKVEAISRISTAAPSEANHESKSFMTRIATGSREYRELQAVLNVPKANGFAKRVDTSATKESAGSDDKMIETHSGLRLKSRTIPHTHFLTLMSSRRPIPLPSISTHMHGDDIPGDWVAIGVIASKSPPRTASTGKKYILFKLTDLAGCIVNVFAFGRAFEGVWKETVGSVVAILNPRIVLPNEALNSIALDVNDANKWMKIGDSLDFGLCKGVRRDGQPCPHVVNTRNGDRCDEHALAIHKSAKLHRQEFATGNAMVTIGDPQQKASQKGKRKVLQSTSLSSSATYTFPSGQAFCAEAMDVRDMKPCRSNKTPTKADKEKIAALTRMNNAASRQLRAVFGMEELEEEKASKATPRTNIFGANAIAKMGYDPMTGRDFVSPREKRKTAEMVELEFDSEDEG</sequence>
<evidence type="ECO:0000256" key="9">
    <source>
        <dbReference type="SAM" id="MobiDB-lite"/>
    </source>
</evidence>
<dbReference type="PANTHER" id="PTHR13454:SF11">
    <property type="entry name" value="PROTEIN MCM10 HOMOLOG"/>
    <property type="match status" value="1"/>
</dbReference>
<dbReference type="Gene3D" id="2.40.50.140">
    <property type="entry name" value="Nucleic acid-binding proteins"/>
    <property type="match status" value="1"/>
</dbReference>
<dbReference type="InterPro" id="IPR055065">
    <property type="entry name" value="OB_MCM10"/>
</dbReference>
<dbReference type="GO" id="GO:0003688">
    <property type="term" value="F:DNA replication origin binding"/>
    <property type="evidence" value="ECO:0007669"/>
    <property type="project" value="TreeGrafter"/>
</dbReference>
<feature type="compositionally biased region" description="Basic and acidic residues" evidence="9">
    <location>
        <begin position="511"/>
        <end position="521"/>
    </location>
</feature>
<keyword evidence="7" id="KW-0539">Nucleus</keyword>
<feature type="domain" description="Zinc finger Mcm10/DnaG-type" evidence="10">
    <location>
        <begin position="335"/>
        <end position="373"/>
    </location>
</feature>
<evidence type="ECO:0000259" key="10">
    <source>
        <dbReference type="Pfam" id="PF09329"/>
    </source>
</evidence>
<dbReference type="AlphaFoldDB" id="A0AAD5SIB1"/>
<evidence type="ECO:0000256" key="8">
    <source>
        <dbReference type="SAM" id="Coils"/>
    </source>
</evidence>
<feature type="coiled-coil region" evidence="8">
    <location>
        <begin position="67"/>
        <end position="94"/>
    </location>
</feature>
<feature type="domain" description="MCM10 OB-fold" evidence="11">
    <location>
        <begin position="206"/>
        <end position="330"/>
    </location>
</feature>
<feature type="compositionally biased region" description="Polar residues" evidence="9">
    <location>
        <begin position="31"/>
        <end position="51"/>
    </location>
</feature>
<dbReference type="Pfam" id="PF22379">
    <property type="entry name" value="OB_MCM10"/>
    <property type="match status" value="1"/>
</dbReference>
<evidence type="ECO:0000256" key="5">
    <source>
        <dbReference type="ARBA" id="ARBA00022771"/>
    </source>
</evidence>
<evidence type="ECO:0000313" key="12">
    <source>
        <dbReference type="EMBL" id="KAJ3055601.1"/>
    </source>
</evidence>
<dbReference type="PANTHER" id="PTHR13454">
    <property type="entry name" value="PROTEIN MCM10 HOMOLOG"/>
    <property type="match status" value="1"/>
</dbReference>
<dbReference type="Pfam" id="PF09329">
    <property type="entry name" value="zf-primase"/>
    <property type="match status" value="1"/>
</dbReference>
<gene>
    <name evidence="12" type="primary">MCM10</name>
    <name evidence="12" type="ORF">HK097_010025</name>
</gene>
<keyword evidence="3" id="KW-0235">DNA replication</keyword>
<feature type="region of interest" description="Disordered" evidence="9">
    <location>
        <begin position="504"/>
        <end position="533"/>
    </location>
</feature>
<evidence type="ECO:0000256" key="4">
    <source>
        <dbReference type="ARBA" id="ARBA00022723"/>
    </source>
</evidence>
<dbReference type="GO" id="GO:0003697">
    <property type="term" value="F:single-stranded DNA binding"/>
    <property type="evidence" value="ECO:0007669"/>
    <property type="project" value="InterPro"/>
</dbReference>
<dbReference type="InterPro" id="IPR015408">
    <property type="entry name" value="Znf_Mcm10/DnaG"/>
</dbReference>
<dbReference type="EMBL" id="JADGJD010000071">
    <property type="protein sequence ID" value="KAJ3055601.1"/>
    <property type="molecule type" value="Genomic_DNA"/>
</dbReference>
<evidence type="ECO:0000259" key="11">
    <source>
        <dbReference type="Pfam" id="PF22379"/>
    </source>
</evidence>
<keyword evidence="8" id="KW-0175">Coiled coil</keyword>
<evidence type="ECO:0000256" key="2">
    <source>
        <dbReference type="ARBA" id="ARBA00009679"/>
    </source>
</evidence>
<proteinExistence type="inferred from homology"/>
<accession>A0AAD5SIB1</accession>
<dbReference type="Proteomes" id="UP001212841">
    <property type="component" value="Unassembled WGS sequence"/>
</dbReference>
<name>A0AAD5SIB1_9FUNG</name>